<evidence type="ECO:0000256" key="1">
    <source>
        <dbReference type="ARBA" id="ARBA00022614"/>
    </source>
</evidence>
<evidence type="ECO:0000256" key="5">
    <source>
        <dbReference type="ARBA" id="ARBA00022840"/>
    </source>
</evidence>
<reference evidence="10" key="1">
    <citation type="journal article" date="2020" name="Plant Biotechnol. J.">
        <title>The pomegranate (Punica granatum L.) draft genome dissects genetic divergence between soft- and hard-seeded cultivars.</title>
        <authorList>
            <person name="Luo X."/>
            <person name="Li H."/>
            <person name="Wu Z."/>
            <person name="Yao W."/>
            <person name="Zhao P."/>
            <person name="Cao D."/>
            <person name="Yu H."/>
            <person name="Li K."/>
            <person name="Poudel K."/>
            <person name="Zhao D."/>
            <person name="Zhang F."/>
            <person name="Xia X."/>
            <person name="Chen L."/>
            <person name="Wang Q."/>
            <person name="Jing D."/>
            <person name="Cao S."/>
        </authorList>
    </citation>
    <scope>NUCLEOTIDE SEQUENCE [LARGE SCALE GENOMIC DNA]</scope>
    <source>
        <strain evidence="10">cv. Tunisia</strain>
    </source>
</reference>
<dbReference type="PRINTS" id="PR00364">
    <property type="entry name" value="DISEASERSIST"/>
</dbReference>
<dbReference type="Pfam" id="PF25019">
    <property type="entry name" value="LRR_R13L1-DRL21"/>
    <property type="match status" value="1"/>
</dbReference>
<keyword evidence="2" id="KW-0677">Repeat</keyword>
<dbReference type="GO" id="GO:0051707">
    <property type="term" value="P:response to other organism"/>
    <property type="evidence" value="ECO:0007669"/>
    <property type="project" value="UniProtKB-ARBA"/>
</dbReference>
<feature type="domain" description="R13L1/DRL21-like LRR repeat region" evidence="9">
    <location>
        <begin position="660"/>
        <end position="789"/>
    </location>
</feature>
<reference evidence="11" key="2">
    <citation type="submission" date="2025-08" db="UniProtKB">
        <authorList>
            <consortium name="RefSeq"/>
        </authorList>
    </citation>
    <scope>IDENTIFICATION</scope>
    <source>
        <tissue evidence="11">Leaf</tissue>
    </source>
</reference>
<dbReference type="PANTHER" id="PTHR36766">
    <property type="entry name" value="PLANT BROAD-SPECTRUM MILDEW RESISTANCE PROTEIN RPW8"/>
    <property type="match status" value="1"/>
</dbReference>
<evidence type="ECO:0000259" key="9">
    <source>
        <dbReference type="Pfam" id="PF25019"/>
    </source>
</evidence>
<evidence type="ECO:0000259" key="7">
    <source>
        <dbReference type="Pfam" id="PF18052"/>
    </source>
</evidence>
<keyword evidence="5" id="KW-0067">ATP-binding</keyword>
<gene>
    <name evidence="11" type="primary">LOC116200419</name>
</gene>
<protein>
    <submittedName>
        <fullName evidence="11">Disease resistance protein At3g14460</fullName>
    </submittedName>
</protein>
<dbReference type="Proteomes" id="UP000515151">
    <property type="component" value="Chromosome 3"/>
</dbReference>
<dbReference type="Gene3D" id="3.40.50.300">
    <property type="entry name" value="P-loop containing nucleotide triphosphate hydrolases"/>
    <property type="match status" value="1"/>
</dbReference>
<dbReference type="Pfam" id="PF00931">
    <property type="entry name" value="NB-ARC"/>
    <property type="match status" value="1"/>
</dbReference>
<evidence type="ECO:0000259" key="6">
    <source>
        <dbReference type="Pfam" id="PF00931"/>
    </source>
</evidence>
<dbReference type="Gene3D" id="1.10.8.430">
    <property type="entry name" value="Helical domain of apoptotic protease-activating factors"/>
    <property type="match status" value="1"/>
</dbReference>
<dbReference type="PANTHER" id="PTHR36766:SF51">
    <property type="entry name" value="DISEASE RESISTANCE RPP13-LIKE PROTEIN 1"/>
    <property type="match status" value="1"/>
</dbReference>
<dbReference type="SUPFAM" id="SSF52540">
    <property type="entry name" value="P-loop containing nucleoside triphosphate hydrolases"/>
    <property type="match status" value="1"/>
</dbReference>
<dbReference type="OrthoDB" id="2973320at2759"/>
<name>A0A6P8CYG3_PUNGR</name>
<dbReference type="RefSeq" id="XP_031387124.1">
    <property type="nucleotide sequence ID" value="XM_031531264.1"/>
</dbReference>
<dbReference type="Pfam" id="PF23559">
    <property type="entry name" value="WHD_DRP"/>
    <property type="match status" value="1"/>
</dbReference>
<keyword evidence="1" id="KW-0433">Leucine-rich repeat</keyword>
<evidence type="ECO:0000256" key="3">
    <source>
        <dbReference type="ARBA" id="ARBA00022741"/>
    </source>
</evidence>
<dbReference type="SUPFAM" id="SSF52047">
    <property type="entry name" value="RNI-like"/>
    <property type="match status" value="1"/>
</dbReference>
<dbReference type="InterPro" id="IPR032675">
    <property type="entry name" value="LRR_dom_sf"/>
</dbReference>
<dbReference type="GO" id="GO:0006952">
    <property type="term" value="P:defense response"/>
    <property type="evidence" value="ECO:0007669"/>
    <property type="project" value="UniProtKB-KW"/>
</dbReference>
<dbReference type="Pfam" id="PF18052">
    <property type="entry name" value="Rx_N"/>
    <property type="match status" value="1"/>
</dbReference>
<dbReference type="SUPFAM" id="SSF52058">
    <property type="entry name" value="L domain-like"/>
    <property type="match status" value="1"/>
</dbReference>
<keyword evidence="4" id="KW-0611">Plant defense</keyword>
<dbReference type="GO" id="GO:0005524">
    <property type="term" value="F:ATP binding"/>
    <property type="evidence" value="ECO:0007669"/>
    <property type="project" value="UniProtKB-KW"/>
</dbReference>
<dbReference type="Gene3D" id="1.10.10.10">
    <property type="entry name" value="Winged helix-like DNA-binding domain superfamily/Winged helix DNA-binding domain"/>
    <property type="match status" value="1"/>
</dbReference>
<dbReference type="Gene3D" id="3.80.10.10">
    <property type="entry name" value="Ribonuclease Inhibitor"/>
    <property type="match status" value="3"/>
</dbReference>
<dbReference type="InterPro" id="IPR027417">
    <property type="entry name" value="P-loop_NTPase"/>
</dbReference>
<organism evidence="10 11">
    <name type="scientific">Punica granatum</name>
    <name type="common">Pomegranate</name>
    <dbReference type="NCBI Taxonomy" id="22663"/>
    <lineage>
        <taxon>Eukaryota</taxon>
        <taxon>Viridiplantae</taxon>
        <taxon>Streptophyta</taxon>
        <taxon>Embryophyta</taxon>
        <taxon>Tracheophyta</taxon>
        <taxon>Spermatophyta</taxon>
        <taxon>Magnoliopsida</taxon>
        <taxon>eudicotyledons</taxon>
        <taxon>Gunneridae</taxon>
        <taxon>Pentapetalae</taxon>
        <taxon>rosids</taxon>
        <taxon>malvids</taxon>
        <taxon>Myrtales</taxon>
        <taxon>Lythraceae</taxon>
        <taxon>Punica</taxon>
    </lineage>
</organism>
<feature type="domain" description="NB-ARC" evidence="6">
    <location>
        <begin position="228"/>
        <end position="314"/>
    </location>
</feature>
<feature type="domain" description="Disease resistance N-terminal" evidence="7">
    <location>
        <begin position="6"/>
        <end position="97"/>
    </location>
</feature>
<dbReference type="InterPro" id="IPR036388">
    <property type="entry name" value="WH-like_DNA-bd_sf"/>
</dbReference>
<dbReference type="GO" id="GO:0043531">
    <property type="term" value="F:ADP binding"/>
    <property type="evidence" value="ECO:0007669"/>
    <property type="project" value="InterPro"/>
</dbReference>
<evidence type="ECO:0000313" key="10">
    <source>
        <dbReference type="Proteomes" id="UP000515151"/>
    </source>
</evidence>
<keyword evidence="10" id="KW-1185">Reference proteome</keyword>
<proteinExistence type="predicted"/>
<dbReference type="InterPro" id="IPR002182">
    <property type="entry name" value="NB-ARC"/>
</dbReference>
<accession>A0A6P8CYG3</accession>
<dbReference type="Gene3D" id="1.20.5.4130">
    <property type="match status" value="1"/>
</dbReference>
<sequence>MAELLLSAFLQVLFDRLASRELLNFARRKKLHSLLKRWETTLKDIHIVLEDVEDQAMARESRVTPWLDDLRDLAYDVENLLDEFATEEALRALSMPSNKASASSTSSKVRDAIIHSYSASFLSPRRFTFDRQMRSKVEEIDKRLAEIMSRKKTLGLREGGGSRIYGNGTCGKRRLPSTSLVEAFIVGREDDRKAILNLVMAETEDLSVIPIIGMGGSVGGAHAHEGKDLNALQVELQRSLAGKKFLIVLDDLWNEKYDRWTLLRRPFESCGAKGSKIIVTTRSKSIASTVKTGTGIIYPLSTLCRDDCLALLAYHALGVDNFDNHPHLKPEGEKMVEKCGGLPLAAKTLGGLLRSNYNLNEWIAIADSKIWDLPEDINGVPQALNLSYIYLPPDLKRCFVYCAVFPKNHEFDRDDLISLWMAEGLLGRPQPEGSMRGLKCFHELLNRSFFQPSSRGISLFVMHDLLNDLAASIASESCLSLGEGQLYSCKQKICLEKVRHLSLIPHFYEVSARFEGFCSLRRLRTFLALESNPYNYMAENVIDDVLRNQKHLRVLSLCGYQIREVPNCIGSLRHLRYLNLLKSHIECLPSSLSTLYNLETLILRECYNLVELPGWINKLINLRCVDILKTRFRKMPAGIGDLCKLEILPIFVVGDSGARLKELKDLQCLRGELTIHSLCDLANVEDARDAALNAKPGLTSLILRWNQAKGPASARDVASQMQVLDWLQPQTKIKNIEIEGYGGTKFPFWIGDPSFVKLERVTLRDCLQAETLPSLGWLPLLKEVKVKGMSAVCIVGPEFYGNIARPFPSLETLAFVDMFAWERWSFLTGSEHENNSFPQLHELRLQNCPKLIGRWPSQFPALMKIKIQRCPLLETPVNLPSLEEGWFGYCDGRVLRGVISICPLTCLTMVKIVRISELTFLQGGSLCSLTSLQDLHIEKCHELMCLWEDKEGCAAGIGSSHALKRLTVKDCHRLAKIGRFPSNLEYLCLAFCDNLEELPNNMQGYGTSLKELRILWCSKIMSLPKGMMMCNLTELEIRHCPSLRSFSGAKLPCTLRSLKVRDCEKLQSLPKGIATAPNRDNDSSSSSNGCWNGVNSRAMWSQPTQLQELVIAWCPSLLPLFDGNVKFVPSLKKLYIERSEILGSSLEGIAVCHEPDSSLSIEEIRITDCKMIKRLSQNLHRFAHLTELHLRNCPALELECFPHIPDSLRRLSLDRCPGIKSLRHQMHALRRSLRELKIVHCPGIASFPEEGLPPNLEVLEVSNCENLYQPMSKWGLQQATALWRLEIDGKIGCLEGNSSFPPQDEGGWHVLPPSLTHLKIQDQHTLVTLSSGLQNHLTSLQGLSIYRCPKLKCLPREGFPASLGSLYIEGCTEILKKRCNPLIDGIPARSQTGNDIIDKTRPSISILINCSFLLNVRALRSIHMAHAWYIHLNLFESSALRGKPEAQANSDVQSSTFLVTPFMHIIKLIQTTFVGMNADARGRKWTGKLFVILKRKDSGLGVRDIRVWNKACILRFIWMLVKEAESLWIAWVVAYLIKGLKNSWTVISCSEKQVLQSRIGRVLRFSAPDFLHSFGFHYQSLHQAAIRWPISSSFLYGHLTLNTVKLNVHECDQIQSDATRRIFYNIYEFQKASRSCQILVTADPSLERKFGDVEGDRSDSMLL</sequence>
<evidence type="ECO:0000313" key="11">
    <source>
        <dbReference type="RefSeq" id="XP_031387124.1"/>
    </source>
</evidence>
<feature type="domain" description="Disease resistance protein winged helix" evidence="8">
    <location>
        <begin position="404"/>
        <end position="470"/>
    </location>
</feature>
<dbReference type="InterPro" id="IPR056789">
    <property type="entry name" value="LRR_R13L1-DRL21"/>
</dbReference>
<dbReference type="GeneID" id="116200419"/>
<dbReference type="InterPro" id="IPR042197">
    <property type="entry name" value="Apaf_helical"/>
</dbReference>
<dbReference type="InterPro" id="IPR041118">
    <property type="entry name" value="Rx_N"/>
</dbReference>
<keyword evidence="3" id="KW-0547">Nucleotide-binding</keyword>
<evidence type="ECO:0000256" key="4">
    <source>
        <dbReference type="ARBA" id="ARBA00022821"/>
    </source>
</evidence>
<dbReference type="InterPro" id="IPR058922">
    <property type="entry name" value="WHD_DRP"/>
</dbReference>
<evidence type="ECO:0000259" key="8">
    <source>
        <dbReference type="Pfam" id="PF23559"/>
    </source>
</evidence>
<evidence type="ECO:0000256" key="2">
    <source>
        <dbReference type="ARBA" id="ARBA00022737"/>
    </source>
</evidence>